<evidence type="ECO:0000259" key="1">
    <source>
        <dbReference type="Pfam" id="PF00534"/>
    </source>
</evidence>
<dbReference type="InterPro" id="IPR050194">
    <property type="entry name" value="Glycosyltransferase_grp1"/>
</dbReference>
<accession>A0ABY2G8K4</accession>
<dbReference type="Proteomes" id="UP000294930">
    <property type="component" value="Unassembled WGS sequence"/>
</dbReference>
<dbReference type="EMBL" id="SOQZ01000001">
    <property type="protein sequence ID" value="TDY13593.1"/>
    <property type="molecule type" value="Genomic_DNA"/>
</dbReference>
<reference evidence="2 3" key="1">
    <citation type="submission" date="2019-03" db="EMBL/GenBank/DDBJ databases">
        <title>Genomic Encyclopedia of Type Strains, Phase III (KMG-III): the genomes of soil and plant-associated and newly described type strains.</title>
        <authorList>
            <person name="Whitman W."/>
        </authorList>
    </citation>
    <scope>NUCLEOTIDE SEQUENCE [LARGE SCALE GENOMIC DNA]</scope>
    <source>
        <strain evidence="2 3">CGMCC 1.10957</strain>
    </source>
</reference>
<comment type="caution">
    <text evidence="2">The sequence shown here is derived from an EMBL/GenBank/DDBJ whole genome shotgun (WGS) entry which is preliminary data.</text>
</comment>
<dbReference type="RefSeq" id="WP_134198358.1">
    <property type="nucleotide sequence ID" value="NZ_SOQZ01000001.1"/>
</dbReference>
<protein>
    <submittedName>
        <fullName evidence="2">Glycosyltransferase involved in cell wall biosynthesis</fullName>
    </submittedName>
</protein>
<keyword evidence="3" id="KW-1185">Reference proteome</keyword>
<feature type="domain" description="Glycosyl transferase family 1" evidence="1">
    <location>
        <begin position="225"/>
        <end position="373"/>
    </location>
</feature>
<organism evidence="2 3">
    <name type="scientific">Meridianimaribacter flavus</name>
    <dbReference type="NCBI Taxonomy" id="571115"/>
    <lineage>
        <taxon>Bacteria</taxon>
        <taxon>Pseudomonadati</taxon>
        <taxon>Bacteroidota</taxon>
        <taxon>Flavobacteriia</taxon>
        <taxon>Flavobacteriales</taxon>
        <taxon>Flavobacteriaceae</taxon>
        <taxon>Meridianimaribacter</taxon>
    </lineage>
</organism>
<dbReference type="PANTHER" id="PTHR45947:SF3">
    <property type="entry name" value="SULFOQUINOVOSYL TRANSFERASE SQD2"/>
    <property type="match status" value="1"/>
</dbReference>
<dbReference type="CDD" id="cd03801">
    <property type="entry name" value="GT4_PimA-like"/>
    <property type="match status" value="1"/>
</dbReference>
<dbReference type="Pfam" id="PF00534">
    <property type="entry name" value="Glycos_transf_1"/>
    <property type="match status" value="1"/>
</dbReference>
<evidence type="ECO:0000313" key="3">
    <source>
        <dbReference type="Proteomes" id="UP000294930"/>
    </source>
</evidence>
<gene>
    <name evidence="2" type="ORF">A8975_0186</name>
</gene>
<dbReference type="SUPFAM" id="SSF53756">
    <property type="entry name" value="UDP-Glycosyltransferase/glycogen phosphorylase"/>
    <property type="match status" value="1"/>
</dbReference>
<dbReference type="PANTHER" id="PTHR45947">
    <property type="entry name" value="SULFOQUINOVOSYL TRANSFERASE SQD2"/>
    <property type="match status" value="1"/>
</dbReference>
<sequence>MQNKSKILICAYACQPHRGSEPGVGWNMVSELANNSQYKYLVATRSYYKTYIEKETIPDNLEFFYYELPQIFIRLKERFNLLRIYYYLWMLGAYIKLRKQKNSFYIIHHLTFVNDWLPSLFVLFKTKYNHFIWGPIGSHSRVNSIFLNSRKEKVIERIRIFLQTFYRTFDPFFMICKKQSSKIIGINNNVKNKLKLKHKLQHKFISFPAIALSQKQIDEAIYQAKKKRISKETFNIISVGRLMYIKNFHFTISVFAEFLKSIPENEKEKIILTIIGEGSQKNALIEKCKTLNIYKNVQFLGNIPQKEVMNYFSKANVFLFPTLESAGFVILEAMVNFLPVLALNTGGPKQFLKEETENQLVEYDNRMNKMELINSMASKLKKLYNNSDLINKIGLVNHNEIVNNYTWDKKAKKVISIYNSLK</sequence>
<dbReference type="InterPro" id="IPR001296">
    <property type="entry name" value="Glyco_trans_1"/>
</dbReference>
<dbReference type="Gene3D" id="3.40.50.2000">
    <property type="entry name" value="Glycogen Phosphorylase B"/>
    <property type="match status" value="2"/>
</dbReference>
<name>A0ABY2G8K4_9FLAO</name>
<proteinExistence type="predicted"/>
<evidence type="ECO:0000313" key="2">
    <source>
        <dbReference type="EMBL" id="TDY13593.1"/>
    </source>
</evidence>